<organism evidence="1 2">
    <name type="scientific">Coprothermobacter proteolyticus (strain ATCC 35245 / DSM 5265 / OCM 4 / BT)</name>
    <dbReference type="NCBI Taxonomy" id="309798"/>
    <lineage>
        <taxon>Bacteria</taxon>
        <taxon>Pseudomonadati</taxon>
        <taxon>Coprothermobacterota</taxon>
        <taxon>Coprothermobacteria</taxon>
        <taxon>Coprothermobacterales</taxon>
        <taxon>Coprothermobacteraceae</taxon>
        <taxon>Coprothermobacter</taxon>
    </lineage>
</organism>
<proteinExistence type="predicted"/>
<evidence type="ECO:0000313" key="2">
    <source>
        <dbReference type="Proteomes" id="UP000001732"/>
    </source>
</evidence>
<name>B5Y813_COPPD</name>
<sequence>MATTMVMPSSANSFITSKTSLVYSGSRAEVGSSNKITSGSMASALAIATLCFWPPDKDEGRAFAFSAKPTRCKISMAWASASWGDLPKTFMGPMVTF</sequence>
<accession>B5Y813</accession>
<dbReference type="AlphaFoldDB" id="B5Y813"/>
<gene>
    <name evidence="1" type="ordered locus">COPRO5265_0554</name>
</gene>
<dbReference type="Proteomes" id="UP000001732">
    <property type="component" value="Chromosome"/>
</dbReference>
<dbReference type="EMBL" id="CP001145">
    <property type="protein sequence ID" value="ACI17045.1"/>
    <property type="molecule type" value="Genomic_DNA"/>
</dbReference>
<evidence type="ECO:0000313" key="1">
    <source>
        <dbReference type="EMBL" id="ACI17045.1"/>
    </source>
</evidence>
<keyword evidence="2" id="KW-1185">Reference proteome</keyword>
<reference evidence="2" key="1">
    <citation type="submission" date="2008-08" db="EMBL/GenBank/DDBJ databases">
        <title>The complete genome sequence of Coprothermobacter proteolyticus strain ATCC 5245 / DSM 5265 / BT.</title>
        <authorList>
            <person name="Dodson R.J."/>
            <person name="Durkin A.S."/>
            <person name="Wu M."/>
            <person name="Eisen J."/>
            <person name="Sutton G."/>
        </authorList>
    </citation>
    <scope>NUCLEOTIDE SEQUENCE [LARGE SCALE GENOMIC DNA]</scope>
    <source>
        <strain evidence="2">ATCC 35245 / DSM 5265 / OCM 4 / BT</strain>
    </source>
</reference>
<protein>
    <submittedName>
        <fullName evidence="1">Uncharacterized protein</fullName>
    </submittedName>
</protein>
<reference evidence="1 2" key="2">
    <citation type="journal article" date="2014" name="Genome Announc.">
        <title>Complete Genome Sequence of Coprothermobacter proteolyticus DSM 5265.</title>
        <authorList>
            <person name="Alexiev A."/>
            <person name="Coil D.A."/>
            <person name="Badger J.H."/>
            <person name="Enticknap J."/>
            <person name="Ward N."/>
            <person name="Robb F.T."/>
            <person name="Eisen J.A."/>
        </authorList>
    </citation>
    <scope>NUCLEOTIDE SEQUENCE [LARGE SCALE GENOMIC DNA]</scope>
    <source>
        <strain evidence="2">ATCC 35245 / DSM 5265 / OCM 4 / BT</strain>
    </source>
</reference>
<dbReference type="AntiFam" id="ANF00062">
    <property type="entry name" value="Shadow ORF (opposite ABC transporter protein)"/>
</dbReference>